<dbReference type="PANTHER" id="PTHR11629:SF63">
    <property type="entry name" value="V-TYPE PROTON ATPASE SUBUNIT A"/>
    <property type="match status" value="1"/>
</dbReference>
<reference evidence="10 11" key="1">
    <citation type="submission" date="2016-10" db="EMBL/GenBank/DDBJ databases">
        <authorList>
            <person name="de Groot N.N."/>
        </authorList>
    </citation>
    <scope>NUCLEOTIDE SEQUENCE [LARGE SCALE GENOMIC DNA]</scope>
    <source>
        <strain evidence="10 11">DSM 3217</strain>
    </source>
</reference>
<dbReference type="GO" id="GO:0051117">
    <property type="term" value="F:ATPase binding"/>
    <property type="evidence" value="ECO:0007669"/>
    <property type="project" value="TreeGrafter"/>
</dbReference>
<evidence type="ECO:0000256" key="5">
    <source>
        <dbReference type="ARBA" id="ARBA00022989"/>
    </source>
</evidence>
<dbReference type="GO" id="GO:0007035">
    <property type="term" value="P:vacuolar acidification"/>
    <property type="evidence" value="ECO:0007669"/>
    <property type="project" value="TreeGrafter"/>
</dbReference>
<dbReference type="Proteomes" id="UP000199228">
    <property type="component" value="Unassembled WGS sequence"/>
</dbReference>
<feature type="transmembrane region" description="Helical" evidence="9">
    <location>
        <begin position="370"/>
        <end position="398"/>
    </location>
</feature>
<protein>
    <submittedName>
        <fullName evidence="10">V/A-type H+-transporting ATPase subunit I</fullName>
    </submittedName>
</protein>
<evidence type="ECO:0000256" key="8">
    <source>
        <dbReference type="SAM" id="Coils"/>
    </source>
</evidence>
<feature type="transmembrane region" description="Helical" evidence="9">
    <location>
        <begin position="593"/>
        <end position="615"/>
    </location>
</feature>
<accession>A0A1G6C7V4</accession>
<keyword evidence="5 9" id="KW-1133">Transmembrane helix</keyword>
<dbReference type="RefSeq" id="WP_090174367.1">
    <property type="nucleotide sequence ID" value="NZ_FMXR01000016.1"/>
</dbReference>
<keyword evidence="7 9" id="KW-0472">Membrane</keyword>
<keyword evidence="11" id="KW-1185">Reference proteome</keyword>
<evidence type="ECO:0000256" key="1">
    <source>
        <dbReference type="ARBA" id="ARBA00004141"/>
    </source>
</evidence>
<feature type="transmembrane region" description="Helical" evidence="9">
    <location>
        <begin position="500"/>
        <end position="520"/>
    </location>
</feature>
<evidence type="ECO:0000256" key="3">
    <source>
        <dbReference type="ARBA" id="ARBA00022448"/>
    </source>
</evidence>
<feature type="transmembrane region" description="Helical" evidence="9">
    <location>
        <begin position="627"/>
        <end position="649"/>
    </location>
</feature>
<keyword evidence="6" id="KW-0406">Ion transport</keyword>
<dbReference type="AlphaFoldDB" id="A0A1G6C7V4"/>
<dbReference type="GO" id="GO:0016471">
    <property type="term" value="C:vacuolar proton-transporting V-type ATPase complex"/>
    <property type="evidence" value="ECO:0007669"/>
    <property type="project" value="TreeGrafter"/>
</dbReference>
<evidence type="ECO:0000256" key="4">
    <source>
        <dbReference type="ARBA" id="ARBA00022692"/>
    </source>
</evidence>
<dbReference type="EMBL" id="FMXR01000016">
    <property type="protein sequence ID" value="SDB28882.1"/>
    <property type="molecule type" value="Genomic_DNA"/>
</dbReference>
<feature type="transmembrane region" description="Helical" evidence="9">
    <location>
        <begin position="540"/>
        <end position="557"/>
    </location>
</feature>
<dbReference type="Gene3D" id="3.30.70.2750">
    <property type="match status" value="1"/>
</dbReference>
<dbReference type="Gene3D" id="3.30.70.2170">
    <property type="match status" value="1"/>
</dbReference>
<dbReference type="PANTHER" id="PTHR11629">
    <property type="entry name" value="VACUOLAR PROTON ATPASES"/>
    <property type="match status" value="1"/>
</dbReference>
<keyword evidence="4 9" id="KW-0812">Transmembrane</keyword>
<feature type="transmembrane region" description="Helical" evidence="9">
    <location>
        <begin position="410"/>
        <end position="432"/>
    </location>
</feature>
<evidence type="ECO:0000256" key="2">
    <source>
        <dbReference type="ARBA" id="ARBA00009904"/>
    </source>
</evidence>
<feature type="transmembrane region" description="Helical" evidence="9">
    <location>
        <begin position="464"/>
        <end position="488"/>
    </location>
</feature>
<dbReference type="GO" id="GO:0033179">
    <property type="term" value="C:proton-transporting V-type ATPase, V0 domain"/>
    <property type="evidence" value="ECO:0007669"/>
    <property type="project" value="InterPro"/>
</dbReference>
<feature type="coiled-coil region" evidence="8">
    <location>
        <begin position="239"/>
        <end position="266"/>
    </location>
</feature>
<evidence type="ECO:0000256" key="9">
    <source>
        <dbReference type="SAM" id="Phobius"/>
    </source>
</evidence>
<feature type="transmembrane region" description="Helical" evidence="9">
    <location>
        <begin position="569"/>
        <end position="587"/>
    </location>
</feature>
<keyword evidence="8" id="KW-0175">Coiled coil</keyword>
<dbReference type="Pfam" id="PF01496">
    <property type="entry name" value="V_ATPase_I"/>
    <property type="match status" value="2"/>
</dbReference>
<dbReference type="Gene3D" id="1.20.1460.20">
    <property type="match status" value="1"/>
</dbReference>
<keyword evidence="3" id="KW-0813">Transport</keyword>
<dbReference type="GO" id="GO:0046961">
    <property type="term" value="F:proton-transporting ATPase activity, rotational mechanism"/>
    <property type="evidence" value="ECO:0007669"/>
    <property type="project" value="InterPro"/>
</dbReference>
<sequence length="694" mass="76805">MAVVQMKRLNIVALTKDKNAILRRLQELGTLEIHMNVDKLKSKKKLKNLTQQDTSNERAMYDKYASISEQAIEILDKYVEEKASLLSSLAGQPLVARSEFIRIEDNQEKIAKRAGQIVSWEKQITEANAEIQKKETQLEALVPWMGLDIPLNTPGTKRTKLFLGLIPENLTQDQISQRILEDNKTITAVDVEVVFTEQDTVYVSVVCLNKDAQAVEEALRKMSFAAPAIWSKYTPEIKQQRLNRQIAEKKEEIDAAIAKIKEAAVDRQDIKMVSDYYRMRAQRYEVLGMLPQTDKTIAISGFAPAGIAESIAGEIEADYGAAVEVIEPKAKTKTPVLLKNNAVSESVEGIVASYGLPKKGEIDPTVVTSIFYIIFFGMMLSDAGYGLLMAIALGVILAKFKDMNPGMRKSLKMFFWGGISTIVWGLLFGGFFGDAIGVFSECFGNGQTTFDGFWFNPIGSPMQLLLWCLVFGLIHMFVGLGINGAMMLKRGDVVGFVSDVIAWYLFLIGLIVLLMSSSIYASMAGTVPFFKDIDLGTTGLYIGLVLAVVGGVIILFMSGRRKSNVGMRILLGVYDIYGITSWLSDWLSYSRLLALGLATGAIGQVINMICQMLFLHNYQYGAGGAKGAIIGGILFFVVFIVGHVANMAINLLSAYVHSNRLEFVEFFGKFYNGGAKEFEPYATETKYVRFAKSK</sequence>
<organism evidence="10 11">
    <name type="scientific">Eubacterium oxidoreducens</name>
    <dbReference type="NCBI Taxonomy" id="1732"/>
    <lineage>
        <taxon>Bacteria</taxon>
        <taxon>Bacillati</taxon>
        <taxon>Bacillota</taxon>
        <taxon>Clostridia</taxon>
        <taxon>Eubacteriales</taxon>
        <taxon>Eubacteriaceae</taxon>
        <taxon>Eubacterium</taxon>
    </lineage>
</organism>
<comment type="subcellular location">
    <subcellularLocation>
        <location evidence="1">Membrane</location>
        <topology evidence="1">Multi-pass membrane protein</topology>
    </subcellularLocation>
</comment>
<name>A0A1G6C7V4_EUBOX</name>
<evidence type="ECO:0000313" key="10">
    <source>
        <dbReference type="EMBL" id="SDB28882.1"/>
    </source>
</evidence>
<dbReference type="STRING" id="1732.SAMN02910417_02155"/>
<evidence type="ECO:0000256" key="6">
    <source>
        <dbReference type="ARBA" id="ARBA00023065"/>
    </source>
</evidence>
<evidence type="ECO:0000313" key="11">
    <source>
        <dbReference type="Proteomes" id="UP000199228"/>
    </source>
</evidence>
<dbReference type="InterPro" id="IPR002490">
    <property type="entry name" value="V-ATPase_116kDa_su"/>
</dbReference>
<dbReference type="OrthoDB" id="9803814at2"/>
<comment type="similarity">
    <text evidence="2">Belongs to the V-ATPase 116 kDa subunit family.</text>
</comment>
<evidence type="ECO:0000256" key="7">
    <source>
        <dbReference type="ARBA" id="ARBA00023136"/>
    </source>
</evidence>
<gene>
    <name evidence="10" type="ORF">SAMN02910417_02155</name>
</gene>
<proteinExistence type="inferred from homology"/>